<evidence type="ECO:0000259" key="1">
    <source>
        <dbReference type="Pfam" id="PF13784"/>
    </source>
</evidence>
<sequence length="285" mass="31748">MCSPATYSVLAEAEHALGRLDEAAERLPGRHWFVRSTRVRDAVCSAHLSGLPVGLREAFAADLVAGQGPPPVDRYGPTRALAPYLAVPDGVDEPLTPDVPRLEAIASAHYRREVLRPFRAQEAHRARAASMRQLVDAGLLRDEVLPLSLALEEDTPEYRRQLHRVVETGEVEQWLRFFAEAVRDQALAQVRLIGRTLELIDEYARRVRRAGTLAEVAVDLAGFPVVNHRALVDRYEVSPKTATNLTRQMVELGMLVQWGGGSTYRRIYVCEDALGLVSQESPDLW</sequence>
<feature type="domain" description="Fic/DOC N-terminal" evidence="1">
    <location>
        <begin position="9"/>
        <end position="63"/>
    </location>
</feature>
<proteinExistence type="predicted"/>
<reference evidence="2 3" key="1">
    <citation type="submission" date="2020-08" db="EMBL/GenBank/DDBJ databases">
        <title>Sequencing the genomes of 1000 actinobacteria strains.</title>
        <authorList>
            <person name="Klenk H.-P."/>
        </authorList>
    </citation>
    <scope>NUCLEOTIDE SEQUENCE [LARGE SCALE GENOMIC DNA]</scope>
    <source>
        <strain evidence="2 3">DSM 45084</strain>
    </source>
</reference>
<dbReference type="InterPro" id="IPR025758">
    <property type="entry name" value="Fic/DOC_N"/>
</dbReference>
<name>A0A7W7SYR6_9PSEU</name>
<evidence type="ECO:0000313" key="2">
    <source>
        <dbReference type="EMBL" id="MBB4963359.1"/>
    </source>
</evidence>
<dbReference type="Gene3D" id="1.10.3290.10">
    <property type="entry name" value="Fido-like domain"/>
    <property type="match status" value="1"/>
</dbReference>
<evidence type="ECO:0000313" key="3">
    <source>
        <dbReference type="Proteomes" id="UP000542674"/>
    </source>
</evidence>
<protein>
    <recommendedName>
        <fullName evidence="1">Fic/DOC N-terminal domain-containing protein</fullName>
    </recommendedName>
</protein>
<gene>
    <name evidence="2" type="ORF">F4559_000718</name>
</gene>
<dbReference type="RefSeq" id="WP_184666143.1">
    <property type="nucleotide sequence ID" value="NZ_BAABAI010000036.1"/>
</dbReference>
<dbReference type="Pfam" id="PF13784">
    <property type="entry name" value="Fic_N"/>
    <property type="match status" value="1"/>
</dbReference>
<accession>A0A7W7SYR6</accession>
<dbReference type="AlphaFoldDB" id="A0A7W7SYR6"/>
<organism evidence="2 3">
    <name type="scientific">Saccharothrix violaceirubra</name>
    <dbReference type="NCBI Taxonomy" id="413306"/>
    <lineage>
        <taxon>Bacteria</taxon>
        <taxon>Bacillati</taxon>
        <taxon>Actinomycetota</taxon>
        <taxon>Actinomycetes</taxon>
        <taxon>Pseudonocardiales</taxon>
        <taxon>Pseudonocardiaceae</taxon>
        <taxon>Saccharothrix</taxon>
    </lineage>
</organism>
<comment type="caution">
    <text evidence="2">The sequence shown here is derived from an EMBL/GenBank/DDBJ whole genome shotgun (WGS) entry which is preliminary data.</text>
</comment>
<dbReference type="SUPFAM" id="SSF140931">
    <property type="entry name" value="Fic-like"/>
    <property type="match status" value="1"/>
</dbReference>
<dbReference type="Proteomes" id="UP000542674">
    <property type="component" value="Unassembled WGS sequence"/>
</dbReference>
<keyword evidence="3" id="KW-1185">Reference proteome</keyword>
<dbReference type="EMBL" id="JACHJS010000001">
    <property type="protein sequence ID" value="MBB4963359.1"/>
    <property type="molecule type" value="Genomic_DNA"/>
</dbReference>
<dbReference type="InterPro" id="IPR036597">
    <property type="entry name" value="Fido-like_dom_sf"/>
</dbReference>